<dbReference type="PROSITE" id="PS50227">
    <property type="entry name" value="G_PROTEIN_RECEP_F2_3"/>
    <property type="match status" value="1"/>
</dbReference>
<dbReference type="GO" id="GO:0004930">
    <property type="term" value="F:G protein-coupled receptor activity"/>
    <property type="evidence" value="ECO:0007669"/>
    <property type="project" value="InterPro"/>
</dbReference>
<dbReference type="InterPro" id="IPR001879">
    <property type="entry name" value="GPCR_2_extracellular_dom"/>
</dbReference>
<organism evidence="3 4">
    <name type="scientific">Zosterops borbonicus</name>
    <dbReference type="NCBI Taxonomy" id="364589"/>
    <lineage>
        <taxon>Eukaryota</taxon>
        <taxon>Metazoa</taxon>
        <taxon>Chordata</taxon>
        <taxon>Craniata</taxon>
        <taxon>Vertebrata</taxon>
        <taxon>Euteleostomi</taxon>
        <taxon>Archelosauria</taxon>
        <taxon>Archosauria</taxon>
        <taxon>Dinosauria</taxon>
        <taxon>Saurischia</taxon>
        <taxon>Theropoda</taxon>
        <taxon>Coelurosauria</taxon>
        <taxon>Aves</taxon>
        <taxon>Neognathae</taxon>
        <taxon>Neoaves</taxon>
        <taxon>Telluraves</taxon>
        <taxon>Australaves</taxon>
        <taxon>Passeriformes</taxon>
        <taxon>Sylvioidea</taxon>
        <taxon>Zosteropidae</taxon>
        <taxon>Zosterops</taxon>
    </lineage>
</organism>
<comment type="caution">
    <text evidence="3">The sequence shown here is derived from an EMBL/GenBank/DDBJ whole genome shotgun (WGS) entry which is preliminary data.</text>
</comment>
<evidence type="ECO:0000256" key="1">
    <source>
        <dbReference type="SAM" id="MobiDB-lite"/>
    </source>
</evidence>
<evidence type="ECO:0000313" key="3">
    <source>
        <dbReference type="EMBL" id="TRZ04951.1"/>
    </source>
</evidence>
<evidence type="ECO:0000259" key="2">
    <source>
        <dbReference type="PROSITE" id="PS50227"/>
    </source>
</evidence>
<sequence>MGSACPSGTASSAGPRASPARWWPCPAPSTSTTSTTKVDGLCLPEWDGIVCWPEGVPGKVVAMPCPPAPSTSTTSERCIWGLWETQNSIFVLHRLLVQGCP</sequence>
<proteinExistence type="predicted"/>
<reference evidence="3" key="1">
    <citation type="submission" date="2019-04" db="EMBL/GenBank/DDBJ databases">
        <title>Genome assembly of Zosterops borbonicus 15179.</title>
        <authorList>
            <person name="Leroy T."/>
            <person name="Anselmetti Y."/>
            <person name="Tilak M.-K."/>
            <person name="Nabholz B."/>
        </authorList>
    </citation>
    <scope>NUCLEOTIDE SEQUENCE</scope>
    <source>
        <strain evidence="3">HGM_15179</strain>
        <tissue evidence="3">Muscle</tissue>
    </source>
</reference>
<protein>
    <recommendedName>
        <fullName evidence="2">G-protein coupled receptors family 2 profile 1 domain-containing protein</fullName>
    </recommendedName>
</protein>
<dbReference type="GO" id="GO:0016020">
    <property type="term" value="C:membrane"/>
    <property type="evidence" value="ECO:0007669"/>
    <property type="project" value="InterPro"/>
</dbReference>
<name>A0A8K1D6X6_9PASS</name>
<feature type="region of interest" description="Disordered" evidence="1">
    <location>
        <begin position="1"/>
        <end position="36"/>
    </location>
</feature>
<dbReference type="InterPro" id="IPR017983">
    <property type="entry name" value="GPCR_2_secretin-like_CS"/>
</dbReference>
<dbReference type="AlphaFoldDB" id="A0A8K1D6X6"/>
<gene>
    <name evidence="3" type="ORF">HGM15179_022156</name>
</gene>
<feature type="domain" description="G-protein coupled receptors family 2 profile 1" evidence="2">
    <location>
        <begin position="24"/>
        <end position="101"/>
    </location>
</feature>
<evidence type="ECO:0000313" key="4">
    <source>
        <dbReference type="Proteomes" id="UP000796761"/>
    </source>
</evidence>
<dbReference type="PROSITE" id="PS00649">
    <property type="entry name" value="G_PROTEIN_RECEP_F2_1"/>
    <property type="match status" value="1"/>
</dbReference>
<dbReference type="EMBL" id="SWJQ01008044">
    <property type="protein sequence ID" value="TRZ04951.1"/>
    <property type="molecule type" value="Genomic_DNA"/>
</dbReference>
<accession>A0A8K1D6X6</accession>
<dbReference type="Pfam" id="PF02793">
    <property type="entry name" value="HRM"/>
    <property type="match status" value="1"/>
</dbReference>
<dbReference type="Proteomes" id="UP000796761">
    <property type="component" value="Unassembled WGS sequence"/>
</dbReference>
<keyword evidence="4" id="KW-1185">Reference proteome</keyword>
<dbReference type="InterPro" id="IPR036445">
    <property type="entry name" value="GPCR_2_extracell_dom_sf"/>
</dbReference>
<dbReference type="Gene3D" id="4.10.1240.10">
    <property type="entry name" value="GPCR, family 2, extracellular hormone receptor domain"/>
    <property type="match status" value="1"/>
</dbReference>
<dbReference type="SUPFAM" id="SSF111418">
    <property type="entry name" value="Hormone receptor domain"/>
    <property type="match status" value="1"/>
</dbReference>
<feature type="non-terminal residue" evidence="3">
    <location>
        <position position="1"/>
    </location>
</feature>
<feature type="compositionally biased region" description="Low complexity" evidence="1">
    <location>
        <begin position="1"/>
        <end position="21"/>
    </location>
</feature>